<feature type="transmembrane region" description="Helical" evidence="1">
    <location>
        <begin position="39"/>
        <end position="59"/>
    </location>
</feature>
<evidence type="ECO:0000256" key="1">
    <source>
        <dbReference type="SAM" id="Phobius"/>
    </source>
</evidence>
<evidence type="ECO:0000313" key="3">
    <source>
        <dbReference type="EMBL" id="SHM72009.1"/>
    </source>
</evidence>
<evidence type="ECO:0000313" key="4">
    <source>
        <dbReference type="Proteomes" id="UP000183983"/>
    </source>
</evidence>
<dbReference type="InterPro" id="IPR000620">
    <property type="entry name" value="EamA_dom"/>
</dbReference>
<proteinExistence type="predicted"/>
<feature type="transmembrane region" description="Helical" evidence="1">
    <location>
        <begin position="71"/>
        <end position="89"/>
    </location>
</feature>
<dbReference type="Proteomes" id="UP000183983">
    <property type="component" value="Unassembled WGS sequence"/>
</dbReference>
<keyword evidence="1" id="KW-1133">Transmembrane helix</keyword>
<accession>A0A1M7L2E3</accession>
<feature type="transmembrane region" description="Helical" evidence="1">
    <location>
        <begin position="95"/>
        <end position="116"/>
    </location>
</feature>
<feature type="transmembrane region" description="Helical" evidence="1">
    <location>
        <begin position="128"/>
        <end position="147"/>
    </location>
</feature>
<dbReference type="OrthoDB" id="7216522at2"/>
<keyword evidence="1" id="KW-0812">Transmembrane</keyword>
<feature type="transmembrane region" description="Helical" evidence="1">
    <location>
        <begin position="194"/>
        <end position="214"/>
    </location>
</feature>
<feature type="transmembrane region" description="Helical" evidence="1">
    <location>
        <begin position="226"/>
        <end position="248"/>
    </location>
</feature>
<dbReference type="GO" id="GO:0016020">
    <property type="term" value="C:membrane"/>
    <property type="evidence" value="ECO:0007669"/>
    <property type="project" value="InterPro"/>
</dbReference>
<dbReference type="InterPro" id="IPR037185">
    <property type="entry name" value="EmrE-like"/>
</dbReference>
<feature type="transmembrane region" description="Helical" evidence="1">
    <location>
        <begin position="255"/>
        <end position="278"/>
    </location>
</feature>
<feature type="transmembrane region" description="Helical" evidence="1">
    <location>
        <begin position="159"/>
        <end position="178"/>
    </location>
</feature>
<organism evidence="3 4">
    <name type="scientific">Pseudomonas asturiensis</name>
    <dbReference type="NCBI Taxonomy" id="1190415"/>
    <lineage>
        <taxon>Bacteria</taxon>
        <taxon>Pseudomonadati</taxon>
        <taxon>Pseudomonadota</taxon>
        <taxon>Gammaproteobacteria</taxon>
        <taxon>Pseudomonadales</taxon>
        <taxon>Pseudomonadaceae</taxon>
        <taxon>Pseudomonas</taxon>
    </lineage>
</organism>
<feature type="domain" description="EamA" evidence="2">
    <location>
        <begin position="9"/>
        <end position="143"/>
    </location>
</feature>
<dbReference type="EMBL" id="FRDA01000002">
    <property type="protein sequence ID" value="SHM72009.1"/>
    <property type="molecule type" value="Genomic_DNA"/>
</dbReference>
<dbReference type="SUPFAM" id="SSF103481">
    <property type="entry name" value="Multidrug resistance efflux transporter EmrE"/>
    <property type="match status" value="1"/>
</dbReference>
<feature type="transmembrane region" description="Helical" evidence="1">
    <location>
        <begin position="284"/>
        <end position="302"/>
    </location>
</feature>
<dbReference type="RefSeq" id="WP_073163194.1">
    <property type="nucleotide sequence ID" value="NZ_FRDA01000002.1"/>
</dbReference>
<evidence type="ECO:0000259" key="2">
    <source>
        <dbReference type="Pfam" id="PF00892"/>
    </source>
</evidence>
<dbReference type="Pfam" id="PF00892">
    <property type="entry name" value="EamA"/>
    <property type="match status" value="1"/>
</dbReference>
<keyword evidence="1" id="KW-0472">Membrane</keyword>
<gene>
    <name evidence="3" type="ORF">SAMN05216593_102528</name>
</gene>
<dbReference type="STRING" id="1190415.SAMN05216593_102528"/>
<protein>
    <submittedName>
        <fullName evidence="3">Permease of the drug/metabolite transporter (DMT) superfamily</fullName>
    </submittedName>
</protein>
<sequence length="314" mass="33578">MFADRSLWKGIVYGVCAGLCWGVIFLGPQLTPGLSGLQFAVLRFLCYGAISAALLMPRWRRVCANLTKADWKSLFWLSLIGNLIYYALVGTGVQLVGIATTSLIVGLIPVFVTLAGRHDRNAVPLHKLVPSLCCAVGGVVLISWHALINSDRPDTLTNIAGIVCAAGALVTWSWYAVSNARRLAQVASVSSHDWALLTGVMTGAQSMLLAAPILGWQAGAHDSSEWIHFFLVASGVALLASVVGGACWNQASRLLPLALSGQVLVIETLAALVFGFLWEHRLPDSYEISAIALLVTGVVWCLNCHRTSRDSAVV</sequence>
<name>A0A1M7L2E3_9PSED</name>
<feature type="transmembrane region" description="Helical" evidence="1">
    <location>
        <begin position="7"/>
        <end position="27"/>
    </location>
</feature>
<dbReference type="AlphaFoldDB" id="A0A1M7L2E3"/>
<reference evidence="3 4" key="1">
    <citation type="submission" date="2016-11" db="EMBL/GenBank/DDBJ databases">
        <authorList>
            <person name="Jaros S."/>
            <person name="Januszkiewicz K."/>
            <person name="Wedrychowicz H."/>
        </authorList>
    </citation>
    <scope>NUCLEOTIDE SEQUENCE [LARGE SCALE GENOMIC DNA]</scope>
    <source>
        <strain evidence="3 4">LMG 26898</strain>
    </source>
</reference>